<evidence type="ECO:0000313" key="3">
    <source>
        <dbReference type="Proteomes" id="UP000694906"/>
    </source>
</evidence>
<feature type="signal peptide" evidence="2">
    <location>
        <begin position="1"/>
        <end position="22"/>
    </location>
</feature>
<dbReference type="Proteomes" id="UP000694906">
    <property type="component" value="Unplaced"/>
</dbReference>
<name>A0AAX6RZZ4_HETGA</name>
<dbReference type="CTD" id="147744"/>
<protein>
    <submittedName>
        <fullName evidence="4">Transmembrane protein 190 isoform X4</fullName>
    </submittedName>
</protein>
<evidence type="ECO:0000256" key="1">
    <source>
        <dbReference type="SAM" id="MobiDB-lite"/>
    </source>
</evidence>
<accession>A0AAX6RZZ4</accession>
<feature type="region of interest" description="Disordered" evidence="1">
    <location>
        <begin position="113"/>
        <end position="133"/>
    </location>
</feature>
<feature type="chain" id="PRO_5043847933" evidence="2">
    <location>
        <begin position="23"/>
        <end position="133"/>
    </location>
</feature>
<reference evidence="4" key="1">
    <citation type="submission" date="2025-08" db="UniProtKB">
        <authorList>
            <consortium name="RefSeq"/>
        </authorList>
    </citation>
    <scope>IDENTIFICATION</scope>
</reference>
<evidence type="ECO:0000256" key="2">
    <source>
        <dbReference type="SAM" id="SignalP"/>
    </source>
</evidence>
<dbReference type="GeneID" id="101706234"/>
<keyword evidence="2" id="KW-0732">Signal</keyword>
<keyword evidence="4" id="KW-0812">Transmembrane</keyword>
<proteinExistence type="predicted"/>
<keyword evidence="3" id="KW-1185">Reference proteome</keyword>
<dbReference type="RefSeq" id="XP_021101413.1">
    <property type="nucleotide sequence ID" value="XM_021245754.1"/>
</dbReference>
<gene>
    <name evidence="4" type="primary">Tmem190</name>
</gene>
<sequence length="133" mass="14432">MVGSGIPVLGLFLLMQGPGGEGTGRRWHRAAEGPPGVLHSPHYDLLSLTDGIGIHRFFYLWSEQKPKPWGSGRRNHVQEAHVGPGLGLRKPPPPDLWHLPVLGKCDLSSTVSLLSKDQASSEKKTSVDQEPMG</sequence>
<evidence type="ECO:0000313" key="4">
    <source>
        <dbReference type="RefSeq" id="XP_021101413.1"/>
    </source>
</evidence>
<organism evidence="3 4">
    <name type="scientific">Heterocephalus glaber</name>
    <name type="common">Naked mole rat</name>
    <dbReference type="NCBI Taxonomy" id="10181"/>
    <lineage>
        <taxon>Eukaryota</taxon>
        <taxon>Metazoa</taxon>
        <taxon>Chordata</taxon>
        <taxon>Craniata</taxon>
        <taxon>Vertebrata</taxon>
        <taxon>Euteleostomi</taxon>
        <taxon>Mammalia</taxon>
        <taxon>Eutheria</taxon>
        <taxon>Euarchontoglires</taxon>
        <taxon>Glires</taxon>
        <taxon>Rodentia</taxon>
        <taxon>Hystricomorpha</taxon>
        <taxon>Bathyergidae</taxon>
        <taxon>Heterocephalus</taxon>
    </lineage>
</organism>
<dbReference type="AlphaFoldDB" id="A0AAX6RZZ4"/>
<keyword evidence="4" id="KW-0472">Membrane</keyword>